<keyword evidence="1" id="KW-0456">Lyase</keyword>
<name>A0AAW5EEG2_CAMJU</name>
<gene>
    <name evidence="1" type="primary">prpB</name>
    <name evidence="1" type="ORF">LZC39_14000</name>
</gene>
<evidence type="ECO:0000313" key="1">
    <source>
        <dbReference type="EMBL" id="MCH3853201.1"/>
    </source>
</evidence>
<dbReference type="InterPro" id="IPR015813">
    <property type="entry name" value="Pyrv/PenolPyrv_kinase-like_dom"/>
</dbReference>
<dbReference type="EC" id="4.1.3.30" evidence="1"/>
<protein>
    <submittedName>
        <fullName evidence="1">Methylisocitrate lyase</fullName>
        <ecNumber evidence="1">4.1.3.30</ecNumber>
    </submittedName>
</protein>
<dbReference type="EMBL" id="JAJUOL010000754">
    <property type="protein sequence ID" value="MCH3853201.1"/>
    <property type="molecule type" value="Genomic_DNA"/>
</dbReference>
<dbReference type="SUPFAM" id="SSF51621">
    <property type="entry name" value="Phosphoenolpyruvate/pyruvate domain"/>
    <property type="match status" value="1"/>
</dbReference>
<feature type="non-terminal residue" evidence="1">
    <location>
        <position position="1"/>
    </location>
</feature>
<dbReference type="GO" id="GO:0046421">
    <property type="term" value="F:methylisocitrate lyase activity"/>
    <property type="evidence" value="ECO:0007669"/>
    <property type="project" value="UniProtKB-EC"/>
</dbReference>
<organism evidence="1 2">
    <name type="scientific">Campylobacter jejuni</name>
    <dbReference type="NCBI Taxonomy" id="197"/>
    <lineage>
        <taxon>Bacteria</taxon>
        <taxon>Pseudomonadati</taxon>
        <taxon>Campylobacterota</taxon>
        <taxon>Epsilonproteobacteria</taxon>
        <taxon>Campylobacterales</taxon>
        <taxon>Campylobacteraceae</taxon>
        <taxon>Campylobacter</taxon>
    </lineage>
</organism>
<comment type="caution">
    <text evidence="1">The sequence shown here is derived from an EMBL/GenBank/DDBJ whole genome shotgun (WGS) entry which is preliminary data.</text>
</comment>
<proteinExistence type="predicted"/>
<evidence type="ECO:0000313" key="2">
    <source>
        <dbReference type="Proteomes" id="UP001199644"/>
    </source>
</evidence>
<reference evidence="1" key="1">
    <citation type="submission" date="2021-12" db="EMBL/GenBank/DDBJ databases">
        <title>Prevalence of phenicol resistance gene fexA in Campylobacter isolated from poultry supply chain.</title>
        <authorList>
            <person name="Tang B."/>
            <person name="Zheng X."/>
            <person name="Lin J."/>
            <person name="Lin R."/>
            <person name="Yang H."/>
            <person name="Shen Z."/>
            <person name="Xia F."/>
        </authorList>
    </citation>
    <scope>NUCLEOTIDE SEQUENCE</scope>
    <source>
        <strain evidence="1">CJHN2011004</strain>
    </source>
</reference>
<sequence length="51" mass="6143">KAAVQVYESILKNGHQKDVLEIMQTREELYEMLDYYSYEQKLDELFKRGAK</sequence>
<dbReference type="AlphaFoldDB" id="A0AAW5EEG2"/>
<dbReference type="Proteomes" id="UP001199644">
    <property type="component" value="Unassembled WGS sequence"/>
</dbReference>
<accession>A0AAW5EEG2</accession>